<feature type="region of interest" description="Disordered" evidence="1">
    <location>
        <begin position="54"/>
        <end position="108"/>
    </location>
</feature>
<gene>
    <name evidence="2" type="ORF">KIW84_073562</name>
</gene>
<dbReference type="PANTHER" id="PTHR47481:SF31">
    <property type="entry name" value="OS01G0873500 PROTEIN"/>
    <property type="match status" value="1"/>
</dbReference>
<organism evidence="2 3">
    <name type="scientific">Pisum sativum</name>
    <name type="common">Garden pea</name>
    <name type="synonym">Lathyrus oleraceus</name>
    <dbReference type="NCBI Taxonomy" id="3888"/>
    <lineage>
        <taxon>Eukaryota</taxon>
        <taxon>Viridiplantae</taxon>
        <taxon>Streptophyta</taxon>
        <taxon>Embryophyta</taxon>
        <taxon>Tracheophyta</taxon>
        <taxon>Spermatophyta</taxon>
        <taxon>Magnoliopsida</taxon>
        <taxon>eudicotyledons</taxon>
        <taxon>Gunneridae</taxon>
        <taxon>Pentapetalae</taxon>
        <taxon>rosids</taxon>
        <taxon>fabids</taxon>
        <taxon>Fabales</taxon>
        <taxon>Fabaceae</taxon>
        <taxon>Papilionoideae</taxon>
        <taxon>50 kb inversion clade</taxon>
        <taxon>NPAAA clade</taxon>
        <taxon>Hologalegina</taxon>
        <taxon>IRL clade</taxon>
        <taxon>Fabeae</taxon>
        <taxon>Lathyrus</taxon>
    </lineage>
</organism>
<protein>
    <recommendedName>
        <fullName evidence="4">Retrovirus-related Pol polyprotein from transposon TNT 1-94</fullName>
    </recommendedName>
</protein>
<keyword evidence="3" id="KW-1185">Reference proteome</keyword>
<feature type="region of interest" description="Disordered" evidence="1">
    <location>
        <begin position="195"/>
        <end position="224"/>
    </location>
</feature>
<feature type="compositionally biased region" description="Low complexity" evidence="1">
    <location>
        <begin position="60"/>
        <end position="76"/>
    </location>
</feature>
<evidence type="ECO:0008006" key="4">
    <source>
        <dbReference type="Google" id="ProtNLM"/>
    </source>
</evidence>
<dbReference type="Gramene" id="Psat07G0356200-T1">
    <property type="protein sequence ID" value="KAI5387486.1"/>
    <property type="gene ID" value="KIW84_073562"/>
</dbReference>
<comment type="caution">
    <text evidence="2">The sequence shown here is derived from an EMBL/GenBank/DDBJ whole genome shotgun (WGS) entry which is preliminary data.</text>
</comment>
<dbReference type="Proteomes" id="UP001058974">
    <property type="component" value="Chromosome 7"/>
</dbReference>
<evidence type="ECO:0000256" key="1">
    <source>
        <dbReference type="SAM" id="MobiDB-lite"/>
    </source>
</evidence>
<proteinExistence type="predicted"/>
<sequence>VLDALPEEYDSIVAAINSKEDLSTLEDLESSLLAHESRLEKHRKAILTEPASVNLTQVPSSESSSLADSNSQSSDSFPTGTSHVNAHAENNGYNRGGRSGRGGGRFGRNGGRFGKTQCQICRKSGHDASVCYYRYTQSSSQSFPPQQAPFNPFLVNARPVYPPVFGYSSPRPAAPRPSPPQAFVASSDPNFSNQWWYPDSGASHHVTPDSSNVPDAQSVTGSEQ</sequence>
<feature type="compositionally biased region" description="Polar residues" evidence="1">
    <location>
        <begin position="208"/>
        <end position="224"/>
    </location>
</feature>
<dbReference type="PANTHER" id="PTHR47481">
    <property type="match status" value="1"/>
</dbReference>
<accession>A0A9D4ZWV0</accession>
<feature type="non-terminal residue" evidence="2">
    <location>
        <position position="224"/>
    </location>
</feature>
<evidence type="ECO:0000313" key="2">
    <source>
        <dbReference type="EMBL" id="KAI5387486.1"/>
    </source>
</evidence>
<feature type="non-terminal residue" evidence="2">
    <location>
        <position position="1"/>
    </location>
</feature>
<reference evidence="2 3" key="1">
    <citation type="journal article" date="2022" name="Nat. Genet.">
        <title>Improved pea reference genome and pan-genome highlight genomic features and evolutionary characteristics.</title>
        <authorList>
            <person name="Yang T."/>
            <person name="Liu R."/>
            <person name="Luo Y."/>
            <person name="Hu S."/>
            <person name="Wang D."/>
            <person name="Wang C."/>
            <person name="Pandey M.K."/>
            <person name="Ge S."/>
            <person name="Xu Q."/>
            <person name="Li N."/>
            <person name="Li G."/>
            <person name="Huang Y."/>
            <person name="Saxena R.K."/>
            <person name="Ji Y."/>
            <person name="Li M."/>
            <person name="Yan X."/>
            <person name="He Y."/>
            <person name="Liu Y."/>
            <person name="Wang X."/>
            <person name="Xiang C."/>
            <person name="Varshney R.K."/>
            <person name="Ding H."/>
            <person name="Gao S."/>
            <person name="Zong X."/>
        </authorList>
    </citation>
    <scope>NUCLEOTIDE SEQUENCE [LARGE SCALE GENOMIC DNA]</scope>
    <source>
        <strain evidence="2 3">cv. Zhongwan 6</strain>
    </source>
</reference>
<feature type="compositionally biased region" description="Gly residues" evidence="1">
    <location>
        <begin position="94"/>
        <end position="108"/>
    </location>
</feature>
<evidence type="ECO:0000313" key="3">
    <source>
        <dbReference type="Proteomes" id="UP001058974"/>
    </source>
</evidence>
<dbReference type="AlphaFoldDB" id="A0A9D4ZWV0"/>
<dbReference type="EMBL" id="JAMSHJ010000007">
    <property type="protein sequence ID" value="KAI5387486.1"/>
    <property type="molecule type" value="Genomic_DNA"/>
</dbReference>
<name>A0A9D4ZWV0_PEA</name>